<keyword evidence="1" id="KW-1133">Transmembrane helix</keyword>
<sequence length="185" mass="20907">MATEITSIAVQFPWAALITAIAGLSGALGGAFLANKFAENRWYKQVSFEKEKERIAMLREKGEELHILVSKWGKATINYQLYQLRVIKGVLTEDQLHSLAAELSIGDDVHDRMDALLYLYFPSLDKFMKEVREHLSEGHKIYHAVINGALDRDKGLAIFDKEATNVEAAIEKIKMGIRNVLQNFN</sequence>
<name>A0A3U0D1W3_SALET</name>
<gene>
    <name evidence="2" type="ORF">G3A03_14040</name>
</gene>
<reference evidence="2" key="2">
    <citation type="submission" date="2019-10" db="EMBL/GenBank/DDBJ databases">
        <authorList>
            <consortium name="NCBI Pathogen Detection Project"/>
        </authorList>
    </citation>
    <scope>NUCLEOTIDE SEQUENCE</scope>
    <source>
        <strain evidence="2">Salmonella enterica</strain>
    </source>
</reference>
<protein>
    <submittedName>
        <fullName evidence="2">Uncharacterized protein</fullName>
    </submittedName>
</protein>
<organism evidence="2">
    <name type="scientific">Salmonella enterica I</name>
    <dbReference type="NCBI Taxonomy" id="59201"/>
    <lineage>
        <taxon>Bacteria</taxon>
        <taxon>Pseudomonadati</taxon>
        <taxon>Pseudomonadota</taxon>
        <taxon>Gammaproteobacteria</taxon>
        <taxon>Enterobacterales</taxon>
        <taxon>Enterobacteriaceae</taxon>
        <taxon>Salmonella</taxon>
    </lineage>
</organism>
<comment type="caution">
    <text evidence="2">The sequence shown here is derived from an EMBL/GenBank/DDBJ whole genome shotgun (WGS) entry which is preliminary data.</text>
</comment>
<evidence type="ECO:0000256" key="1">
    <source>
        <dbReference type="SAM" id="Phobius"/>
    </source>
</evidence>
<accession>A0A3U0D1W3</accession>
<proteinExistence type="predicted"/>
<dbReference type="EMBL" id="DAARBC010000014">
    <property type="protein sequence ID" value="HAE1685817.1"/>
    <property type="molecule type" value="Genomic_DNA"/>
</dbReference>
<keyword evidence="1" id="KW-0472">Membrane</keyword>
<feature type="transmembrane region" description="Helical" evidence="1">
    <location>
        <begin position="12"/>
        <end position="34"/>
    </location>
</feature>
<keyword evidence="1" id="KW-0812">Transmembrane</keyword>
<evidence type="ECO:0000313" key="2">
    <source>
        <dbReference type="EMBL" id="HAE1685817.1"/>
    </source>
</evidence>
<reference evidence="2" key="1">
    <citation type="journal article" date="2018" name="Genome Biol.">
        <title>SKESA: strategic k-mer extension for scrupulous assemblies.</title>
        <authorList>
            <person name="Souvorov A."/>
            <person name="Agarwala R."/>
            <person name="Lipman D.J."/>
        </authorList>
    </citation>
    <scope>NUCLEOTIDE SEQUENCE</scope>
    <source>
        <strain evidence="2">Salmonella enterica</strain>
    </source>
</reference>
<dbReference type="AlphaFoldDB" id="A0A3U0D1W3"/>